<accession>A0A2A4T1P1</accession>
<evidence type="ECO:0000313" key="1">
    <source>
        <dbReference type="EMBL" id="PCI27241.1"/>
    </source>
</evidence>
<name>A0A2A4T1P1_9DELT</name>
<reference evidence="2" key="1">
    <citation type="submission" date="2017-08" db="EMBL/GenBank/DDBJ databases">
        <title>A dynamic microbial community with high functional redundancy inhabits the cold, oxic subseafloor aquifer.</title>
        <authorList>
            <person name="Tully B.J."/>
            <person name="Wheat C.G."/>
            <person name="Glazer B.T."/>
            <person name="Huber J.A."/>
        </authorList>
    </citation>
    <scope>NUCLEOTIDE SEQUENCE [LARGE SCALE GENOMIC DNA]</scope>
</reference>
<sequence>MTLNNTEKICKLCREREFEVSFTVGDAVFSSNIKKYDVIRCKKCGLSTMTPFPTQSDLNEIYVRDNTFSKPFDNPYKNSLFYAQLEPLFLKVTSTRKFTAEKSLQLIKRGKSGSQQSLSILDIGCSTGILLKEFHAIDPQIELHGIDVDPDAKRKAPEYMKDNIYIEDFLKKDFGGHKFDIITMSFVIEHVVDFDKYLDKIHELLVDGGIFFFSTPDIGSAKAIQQKADWKMVNDKRKAIGHIYWFDDKSINHLIKRYDYNLLDKVNIGETYFYLPKLIQKALKAVVGTDFSGERIIRWYTPRILYSIAFDFFLSKTLSYGDLTYVFLGKKQK</sequence>
<dbReference type="Pfam" id="PF13489">
    <property type="entry name" value="Methyltransf_23"/>
    <property type="match status" value="1"/>
</dbReference>
<evidence type="ECO:0000313" key="2">
    <source>
        <dbReference type="Proteomes" id="UP000218113"/>
    </source>
</evidence>
<dbReference type="PANTHER" id="PTHR43861">
    <property type="entry name" value="TRANS-ACONITATE 2-METHYLTRANSFERASE-RELATED"/>
    <property type="match status" value="1"/>
</dbReference>
<evidence type="ECO:0008006" key="3">
    <source>
        <dbReference type="Google" id="ProtNLM"/>
    </source>
</evidence>
<protein>
    <recommendedName>
        <fullName evidence="3">Class I SAM-dependent methyltransferase</fullName>
    </recommendedName>
</protein>
<dbReference type="Proteomes" id="UP000218113">
    <property type="component" value="Unassembled WGS sequence"/>
</dbReference>
<dbReference type="Gene3D" id="3.40.50.150">
    <property type="entry name" value="Vaccinia Virus protein VP39"/>
    <property type="match status" value="1"/>
</dbReference>
<dbReference type="InterPro" id="IPR029063">
    <property type="entry name" value="SAM-dependent_MTases_sf"/>
</dbReference>
<organism evidence="1 2">
    <name type="scientific">SAR324 cluster bacterium</name>
    <dbReference type="NCBI Taxonomy" id="2024889"/>
    <lineage>
        <taxon>Bacteria</taxon>
        <taxon>Deltaproteobacteria</taxon>
        <taxon>SAR324 cluster</taxon>
    </lineage>
</organism>
<dbReference type="AlphaFoldDB" id="A0A2A4T1P1"/>
<dbReference type="SUPFAM" id="SSF53335">
    <property type="entry name" value="S-adenosyl-L-methionine-dependent methyltransferases"/>
    <property type="match status" value="1"/>
</dbReference>
<comment type="caution">
    <text evidence="1">The sequence shown here is derived from an EMBL/GenBank/DDBJ whole genome shotgun (WGS) entry which is preliminary data.</text>
</comment>
<dbReference type="EMBL" id="NVSR01000067">
    <property type="protein sequence ID" value="PCI27241.1"/>
    <property type="molecule type" value="Genomic_DNA"/>
</dbReference>
<dbReference type="PANTHER" id="PTHR43861:SF6">
    <property type="entry name" value="METHYLTRANSFERASE TYPE 11"/>
    <property type="match status" value="1"/>
</dbReference>
<gene>
    <name evidence="1" type="ORF">COB67_08970</name>
</gene>
<dbReference type="CDD" id="cd02440">
    <property type="entry name" value="AdoMet_MTases"/>
    <property type="match status" value="1"/>
</dbReference>
<proteinExistence type="predicted"/>